<evidence type="ECO:0000256" key="1">
    <source>
        <dbReference type="SAM" id="MobiDB-lite"/>
    </source>
</evidence>
<sequence length="61" mass="7031">MPVESGVQGRRSGFGDPDDQEIRHGHRRPPDLNGIYTYFPTKYVGCFKYGFGWNPLTERAR</sequence>
<dbReference type="Proteomes" id="UP000646523">
    <property type="component" value="Unassembled WGS sequence"/>
</dbReference>
<keyword evidence="3" id="KW-1185">Reference proteome</keyword>
<protein>
    <submittedName>
        <fullName evidence="2">Uncharacterized protein</fullName>
    </submittedName>
</protein>
<organism evidence="2 3">
    <name type="scientific">Nonomuraea cavernae</name>
    <dbReference type="NCBI Taxonomy" id="2045107"/>
    <lineage>
        <taxon>Bacteria</taxon>
        <taxon>Bacillati</taxon>
        <taxon>Actinomycetota</taxon>
        <taxon>Actinomycetes</taxon>
        <taxon>Streptosporangiales</taxon>
        <taxon>Streptosporangiaceae</taxon>
        <taxon>Nonomuraea</taxon>
    </lineage>
</organism>
<evidence type="ECO:0000313" key="2">
    <source>
        <dbReference type="EMBL" id="GGO61042.1"/>
    </source>
</evidence>
<proteinExistence type="predicted"/>
<reference evidence="2" key="1">
    <citation type="journal article" date="2014" name="Int. J. Syst. Evol. Microbiol.">
        <title>Complete genome sequence of Corynebacterium casei LMG S-19264T (=DSM 44701T), isolated from a smear-ripened cheese.</title>
        <authorList>
            <consortium name="US DOE Joint Genome Institute (JGI-PGF)"/>
            <person name="Walter F."/>
            <person name="Albersmeier A."/>
            <person name="Kalinowski J."/>
            <person name="Ruckert C."/>
        </authorList>
    </citation>
    <scope>NUCLEOTIDE SEQUENCE</scope>
    <source>
        <strain evidence="2">CGMCC 4.7368</strain>
    </source>
</reference>
<gene>
    <name evidence="2" type="ORF">GCM10012289_02330</name>
</gene>
<name>A0A917YRC9_9ACTN</name>
<accession>A0A917YRC9</accession>
<reference evidence="2" key="2">
    <citation type="submission" date="2020-09" db="EMBL/GenBank/DDBJ databases">
        <authorList>
            <person name="Sun Q."/>
            <person name="Zhou Y."/>
        </authorList>
    </citation>
    <scope>NUCLEOTIDE SEQUENCE</scope>
    <source>
        <strain evidence="2">CGMCC 4.7368</strain>
    </source>
</reference>
<evidence type="ECO:0000313" key="3">
    <source>
        <dbReference type="Proteomes" id="UP000646523"/>
    </source>
</evidence>
<comment type="caution">
    <text evidence="2">The sequence shown here is derived from an EMBL/GenBank/DDBJ whole genome shotgun (WGS) entry which is preliminary data.</text>
</comment>
<feature type="region of interest" description="Disordered" evidence="1">
    <location>
        <begin position="1"/>
        <end position="31"/>
    </location>
</feature>
<dbReference type="EMBL" id="BMNH01000001">
    <property type="protein sequence ID" value="GGO61042.1"/>
    <property type="molecule type" value="Genomic_DNA"/>
</dbReference>
<dbReference type="AlphaFoldDB" id="A0A917YRC9"/>